<comment type="caution">
    <text evidence="1">The sequence shown here is derived from an EMBL/GenBank/DDBJ whole genome shotgun (WGS) entry which is preliminary data.</text>
</comment>
<protein>
    <recommendedName>
        <fullName evidence="3">RteC protein</fullName>
    </recommendedName>
</protein>
<dbReference type="Proteomes" id="UP001595793">
    <property type="component" value="Unassembled WGS sequence"/>
</dbReference>
<keyword evidence="2" id="KW-1185">Reference proteome</keyword>
<dbReference type="RefSeq" id="WP_290233035.1">
    <property type="nucleotide sequence ID" value="NZ_JAUFPZ010000002.1"/>
</dbReference>
<evidence type="ECO:0000313" key="1">
    <source>
        <dbReference type="EMBL" id="MFC4029335.1"/>
    </source>
</evidence>
<dbReference type="EMBL" id="JBHSAS010000032">
    <property type="protein sequence ID" value="MFC4029335.1"/>
    <property type="molecule type" value="Genomic_DNA"/>
</dbReference>
<reference evidence="2" key="1">
    <citation type="journal article" date="2019" name="Int. J. Syst. Evol. Microbiol.">
        <title>The Global Catalogue of Microorganisms (GCM) 10K type strain sequencing project: providing services to taxonomists for standard genome sequencing and annotation.</title>
        <authorList>
            <consortium name="The Broad Institute Genomics Platform"/>
            <consortium name="The Broad Institute Genome Sequencing Center for Infectious Disease"/>
            <person name="Wu L."/>
            <person name="Ma J."/>
        </authorList>
    </citation>
    <scope>NUCLEOTIDE SEQUENCE [LARGE SCALE GENOMIC DNA]</scope>
    <source>
        <strain evidence="2">CECT 9128</strain>
    </source>
</reference>
<evidence type="ECO:0000313" key="2">
    <source>
        <dbReference type="Proteomes" id="UP001595793"/>
    </source>
</evidence>
<organism evidence="1 2">
    <name type="scientific">Zunongwangia endophytica</name>
    <dbReference type="NCBI Taxonomy" id="1808945"/>
    <lineage>
        <taxon>Bacteria</taxon>
        <taxon>Pseudomonadati</taxon>
        <taxon>Bacteroidota</taxon>
        <taxon>Flavobacteriia</taxon>
        <taxon>Flavobacteriales</taxon>
        <taxon>Flavobacteriaceae</taxon>
        <taxon>Zunongwangia</taxon>
    </lineage>
</organism>
<accession>A0ABV8HER3</accession>
<evidence type="ECO:0008006" key="3">
    <source>
        <dbReference type="Google" id="ProtNLM"/>
    </source>
</evidence>
<gene>
    <name evidence="1" type="ORF">ACFOS1_18090</name>
</gene>
<proteinExistence type="predicted"/>
<name>A0ABV8HER3_9FLAO</name>
<sequence length="245" mass="29158">MKTERIKGKCFNNLGNKIEKRLNEEIESLKIKLNDEKYKNGLLFFKNSYKEYGKNHLEKYFQYDFDASLKKLNNQEKLNFLYLISRYESFFTSVANFENARNHYQLIYELNKGWKKIDLDYNTNPLQSKFHEKLLEDKYGSTKSLNQSSSHSYSFQEIILLSHYLLNQDCPQSEKIRIIEFIISSNHSGNQKISKNFYNQVRLGPKYLGKKESIKNINSLLEKLNSIQFKFIKGELKLDLKKLKK</sequence>